<evidence type="ECO:0000256" key="1">
    <source>
        <dbReference type="SAM" id="MobiDB-lite"/>
    </source>
</evidence>
<feature type="compositionally biased region" description="Polar residues" evidence="1">
    <location>
        <begin position="1"/>
        <end position="12"/>
    </location>
</feature>
<sequence>MKVATNPPSRLTSVLVHSHQNSRGNPETLRRTAVRTARGRSADGDGKDGTGMIATPLRCTGT</sequence>
<evidence type="ECO:0000313" key="3">
    <source>
        <dbReference type="Proteomes" id="UP001051844"/>
    </source>
</evidence>
<protein>
    <submittedName>
        <fullName evidence="2">Uncharacterized protein</fullName>
    </submittedName>
</protein>
<evidence type="ECO:0000313" key="2">
    <source>
        <dbReference type="EMBL" id="GHI47550.1"/>
    </source>
</evidence>
<gene>
    <name evidence="2" type="ORF">ScoT_37240</name>
</gene>
<name>A0AA37BZ83_9ACTN</name>
<dbReference type="EMBL" id="BNDZ01000005">
    <property type="protein sequence ID" value="GHI47550.1"/>
    <property type="molecule type" value="Genomic_DNA"/>
</dbReference>
<accession>A0AA37BZ83</accession>
<comment type="caution">
    <text evidence="2">The sequence shown here is derived from an EMBL/GenBank/DDBJ whole genome shotgun (WGS) entry which is preliminary data.</text>
</comment>
<organism evidence="2 3">
    <name type="scientific">Streptomyces albidoflavus</name>
    <dbReference type="NCBI Taxonomy" id="1886"/>
    <lineage>
        <taxon>Bacteria</taxon>
        <taxon>Bacillati</taxon>
        <taxon>Actinomycetota</taxon>
        <taxon>Actinomycetes</taxon>
        <taxon>Kitasatosporales</taxon>
        <taxon>Streptomycetaceae</taxon>
        <taxon>Streptomyces</taxon>
        <taxon>Streptomyces albidoflavus group</taxon>
    </lineage>
</organism>
<dbReference type="AlphaFoldDB" id="A0AA37BZ83"/>
<proteinExistence type="predicted"/>
<dbReference type="Proteomes" id="UP001051844">
    <property type="component" value="Unassembled WGS sequence"/>
</dbReference>
<reference evidence="2" key="1">
    <citation type="submission" date="2022-09" db="EMBL/GenBank/DDBJ databases">
        <title>Whole genome shotgun sequence of Streptomyces albidoflavus NBRC 12854.</title>
        <authorList>
            <person name="Komaki H."/>
            <person name="Tamura T."/>
        </authorList>
    </citation>
    <scope>NUCLEOTIDE SEQUENCE</scope>
    <source>
        <strain evidence="2">NBRC 12854</strain>
    </source>
</reference>
<feature type="region of interest" description="Disordered" evidence="1">
    <location>
        <begin position="1"/>
        <end position="62"/>
    </location>
</feature>